<dbReference type="InterPro" id="IPR012340">
    <property type="entry name" value="NA-bd_OB-fold"/>
</dbReference>
<dbReference type="Pfam" id="PF01796">
    <property type="entry name" value="OB_ChsH2_C"/>
    <property type="match status" value="1"/>
</dbReference>
<sequence length="137" mass="15496">MVTTNQSRTMAIPEIHPEHKAYWEAAAEGALLIKQCDSCGEYHYYPRVLCPSCMSEKTTWIEAKGTGSIYTYSVMRRGEPYVIAFVELDEGPKMMTNIVDCDPDTVYINQRVKVVFKQSGEQDNAGPFVPCFTPIEE</sequence>
<feature type="domain" description="ChsH2 C-terminal OB-fold" evidence="1">
    <location>
        <begin position="60"/>
        <end position="117"/>
    </location>
</feature>
<dbReference type="Gene3D" id="6.10.30.10">
    <property type="match status" value="1"/>
</dbReference>
<dbReference type="InterPro" id="IPR002878">
    <property type="entry name" value="ChsH2_C"/>
</dbReference>
<feature type="domain" description="ChsH2 rubredoxin-like zinc ribbon" evidence="2">
    <location>
        <begin position="23"/>
        <end position="55"/>
    </location>
</feature>
<keyword evidence="4" id="KW-1185">Reference proteome</keyword>
<dbReference type="Proteomes" id="UP001364890">
    <property type="component" value="Unassembled WGS sequence"/>
</dbReference>
<name>A0ABU8F4J9_9BACI</name>
<dbReference type="PANTHER" id="PTHR34075">
    <property type="entry name" value="BLR3430 PROTEIN"/>
    <property type="match status" value="1"/>
</dbReference>
<evidence type="ECO:0000259" key="1">
    <source>
        <dbReference type="Pfam" id="PF01796"/>
    </source>
</evidence>
<dbReference type="InterPro" id="IPR022002">
    <property type="entry name" value="ChsH2_Znr"/>
</dbReference>
<dbReference type="EMBL" id="JBAWSY010000005">
    <property type="protein sequence ID" value="MEI4769943.1"/>
    <property type="molecule type" value="Genomic_DNA"/>
</dbReference>
<gene>
    <name evidence="3" type="ORF">WAX74_09840</name>
</gene>
<dbReference type="Pfam" id="PF12172">
    <property type="entry name" value="zf-ChsH2"/>
    <property type="match status" value="1"/>
</dbReference>
<reference evidence="3 4" key="1">
    <citation type="submission" date="2024-01" db="EMBL/GenBank/DDBJ databases">
        <title>Seven novel Bacillus-like species.</title>
        <authorList>
            <person name="Liu G."/>
        </authorList>
    </citation>
    <scope>NUCLEOTIDE SEQUENCE [LARGE SCALE GENOMIC DNA]</scope>
    <source>
        <strain evidence="3 4">FJAT-51614</strain>
    </source>
</reference>
<evidence type="ECO:0000313" key="3">
    <source>
        <dbReference type="EMBL" id="MEI4769943.1"/>
    </source>
</evidence>
<protein>
    <submittedName>
        <fullName evidence="3">Zn-ribbon domain-containing OB-fold protein</fullName>
    </submittedName>
</protein>
<accession>A0ABU8F4J9</accession>
<dbReference type="PANTHER" id="PTHR34075:SF5">
    <property type="entry name" value="BLR3430 PROTEIN"/>
    <property type="match status" value="1"/>
</dbReference>
<organism evidence="3 4">
    <name type="scientific">Psychrobacillus mangrovi</name>
    <dbReference type="NCBI Taxonomy" id="3117745"/>
    <lineage>
        <taxon>Bacteria</taxon>
        <taxon>Bacillati</taxon>
        <taxon>Bacillota</taxon>
        <taxon>Bacilli</taxon>
        <taxon>Bacillales</taxon>
        <taxon>Bacillaceae</taxon>
        <taxon>Psychrobacillus</taxon>
    </lineage>
</organism>
<dbReference type="RefSeq" id="WP_336497494.1">
    <property type="nucleotide sequence ID" value="NZ_JBAWSY010000005.1"/>
</dbReference>
<evidence type="ECO:0000313" key="4">
    <source>
        <dbReference type="Proteomes" id="UP001364890"/>
    </source>
</evidence>
<dbReference type="SUPFAM" id="SSF50249">
    <property type="entry name" value="Nucleic acid-binding proteins"/>
    <property type="match status" value="1"/>
</dbReference>
<comment type="caution">
    <text evidence="3">The sequence shown here is derived from an EMBL/GenBank/DDBJ whole genome shotgun (WGS) entry which is preliminary data.</text>
</comment>
<evidence type="ECO:0000259" key="2">
    <source>
        <dbReference type="Pfam" id="PF12172"/>
    </source>
</evidence>
<proteinExistence type="predicted"/>
<dbReference type="InterPro" id="IPR052513">
    <property type="entry name" value="Thioester_dehydratase-like"/>
</dbReference>